<protein>
    <submittedName>
        <fullName evidence="4">CPBP family intramembrane metalloprotease</fullName>
    </submittedName>
</protein>
<dbReference type="GO" id="GO:0080120">
    <property type="term" value="P:CAAX-box protein maturation"/>
    <property type="evidence" value="ECO:0007669"/>
    <property type="project" value="UniProtKB-ARBA"/>
</dbReference>
<reference evidence="4 5" key="1">
    <citation type="submission" date="2019-06" db="EMBL/GenBank/DDBJ databases">
        <title>Description of Kitasatospora acidophila sp. nov. isolated from pine grove soil, and reclassification of Streptomyces novaecaesareae to Kitasatospora novaeceasareae comb. nov.</title>
        <authorList>
            <person name="Kim M.J."/>
        </authorList>
    </citation>
    <scope>NUCLEOTIDE SEQUENCE [LARGE SCALE GENOMIC DNA]</scope>
    <source>
        <strain evidence="4 5">MMS16-CNU292</strain>
    </source>
</reference>
<dbReference type="EMBL" id="VIGB01000003">
    <property type="protein sequence ID" value="TQF04167.1"/>
    <property type="molecule type" value="Genomic_DNA"/>
</dbReference>
<dbReference type="OrthoDB" id="3693644at2"/>
<dbReference type="Pfam" id="PF02517">
    <property type="entry name" value="Rce1-like"/>
    <property type="match status" value="1"/>
</dbReference>
<evidence type="ECO:0000259" key="3">
    <source>
        <dbReference type="Pfam" id="PF02517"/>
    </source>
</evidence>
<dbReference type="PANTHER" id="PTHR35797:SF1">
    <property type="entry name" value="PROTEASE"/>
    <property type="match status" value="1"/>
</dbReference>
<feature type="domain" description="CAAX prenyl protease 2/Lysostaphin resistance protein A-like" evidence="3">
    <location>
        <begin position="225"/>
        <end position="325"/>
    </location>
</feature>
<dbReference type="GO" id="GO:0006508">
    <property type="term" value="P:proteolysis"/>
    <property type="evidence" value="ECO:0007669"/>
    <property type="project" value="UniProtKB-KW"/>
</dbReference>
<feature type="transmembrane region" description="Helical" evidence="2">
    <location>
        <begin position="287"/>
        <end position="307"/>
    </location>
</feature>
<organism evidence="4 5">
    <name type="scientific">Kitasatospora acidiphila</name>
    <dbReference type="NCBI Taxonomy" id="2567942"/>
    <lineage>
        <taxon>Bacteria</taxon>
        <taxon>Bacillati</taxon>
        <taxon>Actinomycetota</taxon>
        <taxon>Actinomycetes</taxon>
        <taxon>Kitasatosporales</taxon>
        <taxon>Streptomycetaceae</taxon>
        <taxon>Kitasatospora</taxon>
    </lineage>
</organism>
<sequence>MSRPRPTRHSTAEYMRTGTSTTRASARTNTVAQYPAARAERAALARVIDKSFTAASLPLLGLPPQWSVLHHWSASLHDRPGHPAVRSVKAMERTSTSGSSRSDLILFLSISFIGAWITMIPLWVEGLRRTSAAQGTPRLAALCMILMMLVPALTAFGLTARGRGPRQAVRVLGLARATPWRHEVRSVAVALTIPLGLTAAGLTVAALVGWYTPAHLPGPATVAPLVLSALLSVPLYFGEELGWQGYLLPRLLRYGRTRGLLIGGAIWGAWHVPMTALGGSYPGHSVLLGIPVAVVTAMLLGTVIATVRLSTGSVWAAVAAHLSLNEFTLPLTREVSGRLVDPLLAGPLSISTWPVTALAVLGSWLAYRRRAGRDQPLPAVEGRLTASR</sequence>
<comment type="caution">
    <text evidence="4">The sequence shown here is derived from an EMBL/GenBank/DDBJ whole genome shotgun (WGS) entry which is preliminary data.</text>
</comment>
<evidence type="ECO:0000313" key="5">
    <source>
        <dbReference type="Proteomes" id="UP000319103"/>
    </source>
</evidence>
<dbReference type="PANTHER" id="PTHR35797">
    <property type="entry name" value="PROTEASE-RELATED"/>
    <property type="match status" value="1"/>
</dbReference>
<dbReference type="GO" id="GO:0008237">
    <property type="term" value="F:metallopeptidase activity"/>
    <property type="evidence" value="ECO:0007669"/>
    <property type="project" value="UniProtKB-KW"/>
</dbReference>
<evidence type="ECO:0000313" key="4">
    <source>
        <dbReference type="EMBL" id="TQF04167.1"/>
    </source>
</evidence>
<keyword evidence="5" id="KW-1185">Reference proteome</keyword>
<evidence type="ECO:0000256" key="2">
    <source>
        <dbReference type="SAM" id="Phobius"/>
    </source>
</evidence>
<keyword evidence="2" id="KW-1133">Transmembrane helix</keyword>
<dbReference type="Proteomes" id="UP000319103">
    <property type="component" value="Unassembled WGS sequence"/>
</dbReference>
<evidence type="ECO:0000256" key="1">
    <source>
        <dbReference type="SAM" id="MobiDB-lite"/>
    </source>
</evidence>
<feature type="transmembrane region" description="Helical" evidence="2">
    <location>
        <begin position="314"/>
        <end position="332"/>
    </location>
</feature>
<proteinExistence type="predicted"/>
<name>A0A540W5F5_9ACTN</name>
<keyword evidence="2" id="KW-0812">Transmembrane</keyword>
<feature type="compositionally biased region" description="Low complexity" evidence="1">
    <location>
        <begin position="16"/>
        <end position="25"/>
    </location>
</feature>
<feature type="transmembrane region" description="Helical" evidence="2">
    <location>
        <begin position="139"/>
        <end position="160"/>
    </location>
</feature>
<keyword evidence="4" id="KW-0645">Protease</keyword>
<feature type="transmembrane region" description="Helical" evidence="2">
    <location>
        <begin position="186"/>
        <end position="212"/>
    </location>
</feature>
<dbReference type="GO" id="GO:0004175">
    <property type="term" value="F:endopeptidase activity"/>
    <property type="evidence" value="ECO:0007669"/>
    <property type="project" value="UniProtKB-ARBA"/>
</dbReference>
<feature type="transmembrane region" description="Helical" evidence="2">
    <location>
        <begin position="344"/>
        <end position="367"/>
    </location>
</feature>
<dbReference type="InterPro" id="IPR003675">
    <property type="entry name" value="Rce1/LyrA-like_dom"/>
</dbReference>
<feature type="transmembrane region" description="Helical" evidence="2">
    <location>
        <begin position="218"/>
        <end position="238"/>
    </location>
</feature>
<accession>A0A540W5F5</accession>
<dbReference type="InterPro" id="IPR042150">
    <property type="entry name" value="MmRce1-like"/>
</dbReference>
<gene>
    <name evidence="4" type="ORF">E6W39_20445</name>
</gene>
<feature type="region of interest" description="Disordered" evidence="1">
    <location>
        <begin position="1"/>
        <end position="25"/>
    </location>
</feature>
<keyword evidence="2" id="KW-0472">Membrane</keyword>
<keyword evidence="4" id="KW-0378">Hydrolase</keyword>
<feature type="transmembrane region" description="Helical" evidence="2">
    <location>
        <begin position="259"/>
        <end position="281"/>
    </location>
</feature>
<dbReference type="AlphaFoldDB" id="A0A540W5F5"/>
<feature type="transmembrane region" description="Helical" evidence="2">
    <location>
        <begin position="104"/>
        <end position="124"/>
    </location>
</feature>
<keyword evidence="4" id="KW-0482">Metalloprotease</keyword>